<dbReference type="PANTHER" id="PTHR11229">
    <property type="entry name" value="50S RIBOSOMAL PROTEIN L3"/>
    <property type="match status" value="1"/>
</dbReference>
<accession>A0A645IAL9</accession>
<evidence type="ECO:0000256" key="2">
    <source>
        <dbReference type="ARBA" id="ARBA00022730"/>
    </source>
</evidence>
<dbReference type="InterPro" id="IPR019926">
    <property type="entry name" value="Ribosomal_uL3_CS"/>
</dbReference>
<name>A0A645IAL9_9ZZZZ</name>
<dbReference type="PANTHER" id="PTHR11229:SF16">
    <property type="entry name" value="LARGE RIBOSOMAL SUBUNIT PROTEIN UL3C"/>
    <property type="match status" value="1"/>
</dbReference>
<feature type="region of interest" description="Disordered" evidence="6">
    <location>
        <begin position="28"/>
        <end position="83"/>
    </location>
</feature>
<dbReference type="InterPro" id="IPR019927">
    <property type="entry name" value="Ribosomal_uL3_bac/org-type"/>
</dbReference>
<evidence type="ECO:0000256" key="3">
    <source>
        <dbReference type="ARBA" id="ARBA00022884"/>
    </source>
</evidence>
<dbReference type="EMBL" id="VSSQ01109654">
    <property type="protein sequence ID" value="MPN47852.1"/>
    <property type="molecule type" value="Genomic_DNA"/>
</dbReference>
<dbReference type="GO" id="GO:0006412">
    <property type="term" value="P:translation"/>
    <property type="evidence" value="ECO:0007669"/>
    <property type="project" value="InterPro"/>
</dbReference>
<keyword evidence="5" id="KW-0687">Ribonucleoprotein</keyword>
<gene>
    <name evidence="7" type="primary">rplC_49</name>
    <name evidence="7" type="ORF">SDC9_195456</name>
</gene>
<dbReference type="InterPro" id="IPR009000">
    <property type="entry name" value="Transl_B-barrel_sf"/>
</dbReference>
<evidence type="ECO:0000256" key="4">
    <source>
        <dbReference type="ARBA" id="ARBA00022980"/>
    </source>
</evidence>
<keyword evidence="2" id="KW-0699">rRNA-binding</keyword>
<keyword evidence="4 7" id="KW-0689">Ribosomal protein</keyword>
<protein>
    <submittedName>
        <fullName evidence="7">50S ribosomal protein L3</fullName>
    </submittedName>
</protein>
<dbReference type="AlphaFoldDB" id="A0A645IAL9"/>
<evidence type="ECO:0000256" key="5">
    <source>
        <dbReference type="ARBA" id="ARBA00023274"/>
    </source>
</evidence>
<evidence type="ECO:0000313" key="7">
    <source>
        <dbReference type="EMBL" id="MPN47852.1"/>
    </source>
</evidence>
<dbReference type="GO" id="GO:0003735">
    <property type="term" value="F:structural constituent of ribosome"/>
    <property type="evidence" value="ECO:0007669"/>
    <property type="project" value="InterPro"/>
</dbReference>
<evidence type="ECO:0000256" key="1">
    <source>
        <dbReference type="ARBA" id="ARBA00006540"/>
    </source>
</evidence>
<dbReference type="GO" id="GO:0019843">
    <property type="term" value="F:rRNA binding"/>
    <property type="evidence" value="ECO:0007669"/>
    <property type="project" value="UniProtKB-KW"/>
</dbReference>
<dbReference type="GO" id="GO:0022625">
    <property type="term" value="C:cytosolic large ribosomal subunit"/>
    <property type="evidence" value="ECO:0007669"/>
    <property type="project" value="TreeGrafter"/>
</dbReference>
<dbReference type="InterPro" id="IPR000597">
    <property type="entry name" value="Ribosomal_uL3"/>
</dbReference>
<evidence type="ECO:0000256" key="6">
    <source>
        <dbReference type="SAM" id="MobiDB-lite"/>
    </source>
</evidence>
<dbReference type="Pfam" id="PF00297">
    <property type="entry name" value="Ribosomal_L3"/>
    <property type="match status" value="1"/>
</dbReference>
<sequence>MENIADYELGKEITCAIFEEGDKIDISGKSKGKGFQGNIKRHGQHRGPMKHGSKYHRAVGSMGASSSPSRVFKGKKLPGHMGSENTTVQNLEVVKIDLDKNVILIKGAVPGIRGSLVMIKNTVKS</sequence>
<organism evidence="7">
    <name type="scientific">bioreactor metagenome</name>
    <dbReference type="NCBI Taxonomy" id="1076179"/>
    <lineage>
        <taxon>unclassified sequences</taxon>
        <taxon>metagenomes</taxon>
        <taxon>ecological metagenomes</taxon>
    </lineage>
</organism>
<reference evidence="7" key="1">
    <citation type="submission" date="2019-08" db="EMBL/GenBank/DDBJ databases">
        <authorList>
            <person name="Kucharzyk K."/>
            <person name="Murdoch R.W."/>
            <person name="Higgins S."/>
            <person name="Loffler F."/>
        </authorList>
    </citation>
    <scope>NUCLEOTIDE SEQUENCE</scope>
</reference>
<keyword evidence="3" id="KW-0694">RNA-binding</keyword>
<dbReference type="SUPFAM" id="SSF50447">
    <property type="entry name" value="Translation proteins"/>
    <property type="match status" value="1"/>
</dbReference>
<dbReference type="FunFam" id="2.40.30.10:FF:000004">
    <property type="entry name" value="50S ribosomal protein L3"/>
    <property type="match status" value="1"/>
</dbReference>
<comment type="caution">
    <text evidence="7">The sequence shown here is derived from an EMBL/GenBank/DDBJ whole genome shotgun (WGS) entry which is preliminary data.</text>
</comment>
<proteinExistence type="inferred from homology"/>
<feature type="compositionally biased region" description="Basic residues" evidence="6">
    <location>
        <begin position="39"/>
        <end position="57"/>
    </location>
</feature>
<dbReference type="Gene3D" id="2.40.30.10">
    <property type="entry name" value="Translation factors"/>
    <property type="match status" value="1"/>
</dbReference>
<dbReference type="NCBIfam" id="TIGR03625">
    <property type="entry name" value="L3_bact"/>
    <property type="match status" value="1"/>
</dbReference>
<comment type="similarity">
    <text evidence="1">Belongs to the universal ribosomal protein uL3 family.</text>
</comment>
<dbReference type="PROSITE" id="PS00474">
    <property type="entry name" value="RIBOSOMAL_L3"/>
    <property type="match status" value="1"/>
</dbReference>